<proteinExistence type="inferred from homology"/>
<comment type="similarity">
    <text evidence="1">Belongs to the enoyl-CoA hydratase/isomerase family.</text>
</comment>
<dbReference type="RefSeq" id="WP_011331210.1">
    <property type="nucleotide sequence ID" value="NZ_JABBPH010000001.1"/>
</dbReference>
<accession>A0A8I1D7J3</accession>
<dbReference type="InterPro" id="IPR001753">
    <property type="entry name" value="Enoyl-CoA_hydra/iso"/>
</dbReference>
<dbReference type="EMBL" id="JAECSB010000057">
    <property type="protein sequence ID" value="MBH5144272.1"/>
    <property type="molecule type" value="Genomic_DNA"/>
</dbReference>
<dbReference type="InterPro" id="IPR014748">
    <property type="entry name" value="Enoyl-CoA_hydra_C"/>
</dbReference>
<gene>
    <name evidence="2" type="ORF">I3517_16775</name>
</gene>
<dbReference type="Gene3D" id="3.90.226.10">
    <property type="entry name" value="2-enoyl-CoA Hydratase, Chain A, domain 1"/>
    <property type="match status" value="1"/>
</dbReference>
<sequence length="253" mass="25706">MTPTAIRTVRTGRLLHITIDRPGRMNALGVDDLVALDTAISGAEATGARAIVLTGAGRAFCTGADLTAVTGEEPEVVMDAANRVIRGIVSAPVPVIAAVNGPAVGYGVALACAADLTYAAESAYFLLSFTSIGLMPDGGATALVAAAIGRARATELALLGQRLSATDAAQTGLVARILPDDQLAAHVEAVAGTLGAGPRRALELTRRALAASTLGHLDHALERERAGQIELIGTPDFAEGADAVLTKRPPTFA</sequence>
<dbReference type="GO" id="GO:0003824">
    <property type="term" value="F:catalytic activity"/>
    <property type="evidence" value="ECO:0007669"/>
    <property type="project" value="UniProtKB-ARBA"/>
</dbReference>
<organism evidence="2 3">
    <name type="scientific">Rhodococcus erythropolis</name>
    <name type="common">Arthrobacter picolinophilus</name>
    <dbReference type="NCBI Taxonomy" id="1833"/>
    <lineage>
        <taxon>Bacteria</taxon>
        <taxon>Bacillati</taxon>
        <taxon>Actinomycetota</taxon>
        <taxon>Actinomycetes</taxon>
        <taxon>Mycobacteriales</taxon>
        <taxon>Nocardiaceae</taxon>
        <taxon>Rhodococcus</taxon>
        <taxon>Rhodococcus erythropolis group</taxon>
    </lineage>
</organism>
<protein>
    <submittedName>
        <fullName evidence="2">Enoyl-CoA hydratase</fullName>
    </submittedName>
</protein>
<keyword evidence="3" id="KW-1185">Reference proteome</keyword>
<reference evidence="2 3" key="1">
    <citation type="submission" date="2020-12" db="EMBL/GenBank/DDBJ databases">
        <title>Draft genome sequence of furan degrading bacterial strain FUR100.</title>
        <authorList>
            <person name="Woiski C."/>
        </authorList>
    </citation>
    <scope>NUCLEOTIDE SEQUENCE [LARGE SCALE GENOMIC DNA]</scope>
    <source>
        <strain evidence="2 3">FUR100</strain>
    </source>
</reference>
<dbReference type="CDD" id="cd06558">
    <property type="entry name" value="crotonase-like"/>
    <property type="match status" value="1"/>
</dbReference>
<dbReference type="InterPro" id="IPR029045">
    <property type="entry name" value="ClpP/crotonase-like_dom_sf"/>
</dbReference>
<name>A0A8I1D7J3_RHOER</name>
<dbReference type="SUPFAM" id="SSF52096">
    <property type="entry name" value="ClpP/crotonase"/>
    <property type="match status" value="1"/>
</dbReference>
<evidence type="ECO:0000256" key="1">
    <source>
        <dbReference type="ARBA" id="ARBA00005254"/>
    </source>
</evidence>
<evidence type="ECO:0000313" key="2">
    <source>
        <dbReference type="EMBL" id="MBH5144272.1"/>
    </source>
</evidence>
<evidence type="ECO:0000313" key="3">
    <source>
        <dbReference type="Proteomes" id="UP000627573"/>
    </source>
</evidence>
<dbReference type="AlphaFoldDB" id="A0A8I1D7J3"/>
<dbReference type="Gene3D" id="1.10.12.10">
    <property type="entry name" value="Lyase 2-enoyl-coa Hydratase, Chain A, domain 2"/>
    <property type="match status" value="1"/>
</dbReference>
<dbReference type="PANTHER" id="PTHR43459:SF1">
    <property type="entry name" value="EG:BACN32G11.4 PROTEIN"/>
    <property type="match status" value="1"/>
</dbReference>
<dbReference type="Proteomes" id="UP000627573">
    <property type="component" value="Unassembled WGS sequence"/>
</dbReference>
<dbReference type="OMA" id="CAGASMN"/>
<dbReference type="Pfam" id="PF00378">
    <property type="entry name" value="ECH_1"/>
    <property type="match status" value="1"/>
</dbReference>
<comment type="caution">
    <text evidence="2">The sequence shown here is derived from an EMBL/GenBank/DDBJ whole genome shotgun (WGS) entry which is preliminary data.</text>
</comment>
<dbReference type="PANTHER" id="PTHR43459">
    <property type="entry name" value="ENOYL-COA HYDRATASE"/>
    <property type="match status" value="1"/>
</dbReference>